<dbReference type="GO" id="GO:0016829">
    <property type="term" value="F:lyase activity"/>
    <property type="evidence" value="ECO:0007669"/>
    <property type="project" value="UniProtKB-KW"/>
</dbReference>
<dbReference type="GO" id="GO:0005829">
    <property type="term" value="C:cytosol"/>
    <property type="evidence" value="ECO:0007669"/>
    <property type="project" value="TreeGrafter"/>
</dbReference>
<dbReference type="PROSITE" id="PS00850">
    <property type="entry name" value="GLY_RADICAL_1"/>
    <property type="match status" value="1"/>
</dbReference>
<keyword evidence="1 3" id="KW-0556">Organic radical</keyword>
<dbReference type="Pfam" id="PF01228">
    <property type="entry name" value="Gly_radical"/>
    <property type="match status" value="1"/>
</dbReference>
<dbReference type="InterPro" id="IPR019777">
    <property type="entry name" value="Form_AcTrfase_GR_CS"/>
</dbReference>
<keyword evidence="2" id="KW-0456">Lyase</keyword>
<evidence type="ECO:0000256" key="2">
    <source>
        <dbReference type="ARBA" id="ARBA00023239"/>
    </source>
</evidence>
<dbReference type="EMBL" id="FNJM01000017">
    <property type="protein sequence ID" value="SDP78776.1"/>
    <property type="molecule type" value="Genomic_DNA"/>
</dbReference>
<evidence type="ECO:0000256" key="1">
    <source>
        <dbReference type="ARBA" id="ARBA00022818"/>
    </source>
</evidence>
<feature type="domain" description="Glycine radical" evidence="4">
    <location>
        <begin position="689"/>
        <end position="809"/>
    </location>
</feature>
<dbReference type="Gene3D" id="3.20.70.20">
    <property type="match status" value="1"/>
</dbReference>
<dbReference type="NCBIfam" id="TIGR01774">
    <property type="entry name" value="PFL2-3"/>
    <property type="match status" value="1"/>
</dbReference>
<dbReference type="InterPro" id="IPR010098">
    <property type="entry name" value="PFL2/GDeHydtase_fam"/>
</dbReference>
<sequence length="809" mass="91172">METLKRNFLSKGFKNSTERVYKLKEEILSAQPCVEVERARLITESFKETEDQPIIIRKAKALEKILNEIPVVIRDGELIVGTLSKNPRSAQVFPEFSNKWLVSEFDRIGKRTSDKYEISEDVKSELVELFKYWDGKTVSELAKAYMPQETQDAMSTNVFTCGNYYFNGLGHYVVDYEKVIKNGLKGIVEEVQNKINNSNKADPEFIKNREFWESIIISCNAAINFAKRYSKLALNMAEDENNSTRKRELINISEICDRALGNGSDTFYEAVQSFWFIQVIISLESNGHAISPGRFDQYTYEYFRKDIDSGNIDMLEAQELIDCLWVKFNDITKIRDEVVTKAFSGYGMFQNLIVGGQTVDGNDATNELSYMCIEATGSLKLPQPSLSARIWSKTPEEFLLRCCELVRLGLGFPALYNDEVIIPSLLNRGVTLEDSRNYSIVGCVEPQCGGKTDGWYDAAFFNLAKVLEMTVNNGKFNEKQIGPKTGEFTSFKNLDEFIKAYKEQTQYFVSQMVCADNCVDMAHRERAPLPFVSCMMDDCIERGKSIQDGGAHYRYSGPLGVGIANIGDSFMAIKKLVFEDKKITLNDLKDALLTNFGQDEKCDEFKRNKFNEIKNILIHKAPKFGNDLDEVDELTREGALIYCKEVEKHTNVRGGKFLPGLYPVSNNVHLGSQVGATPDGRSANQPLADGVSPNRGMDTNGPTAAANSVAKLDHFIAASGTLFNQKFNPSSLKNDNGLKNLASLIRGYFDEKGMHVQFNVIDKAVLIEAQKHPEQYRDLVIRVAGYSAQFICLDKSIQDDIIARTEQAF</sequence>
<evidence type="ECO:0000256" key="3">
    <source>
        <dbReference type="PROSITE-ProRule" id="PRU00493"/>
    </source>
</evidence>
<dbReference type="InterPro" id="IPR051215">
    <property type="entry name" value="GRE"/>
</dbReference>
<protein>
    <submittedName>
        <fullName evidence="6">Glycerol dehydratase, cobalamin-independent, large subunit</fullName>
    </submittedName>
</protein>
<keyword evidence="7" id="KW-1185">Reference proteome</keyword>
<gene>
    <name evidence="6" type="ORF">SAMN04488529_11735</name>
</gene>
<dbReference type="PANTHER" id="PTHR43641">
    <property type="entry name" value="FORMATE ACETYLTRANSFERASE 3-RELATED"/>
    <property type="match status" value="1"/>
</dbReference>
<evidence type="ECO:0000259" key="5">
    <source>
        <dbReference type="PROSITE" id="PS51554"/>
    </source>
</evidence>
<dbReference type="RefSeq" id="WP_089972797.1">
    <property type="nucleotide sequence ID" value="NZ_FNJM01000017.1"/>
</dbReference>
<evidence type="ECO:0000259" key="4">
    <source>
        <dbReference type="PROSITE" id="PS51149"/>
    </source>
</evidence>
<dbReference type="PANTHER" id="PTHR43641:SF2">
    <property type="entry name" value="DEHYDRATASE YBIW-RELATED"/>
    <property type="match status" value="1"/>
</dbReference>
<evidence type="ECO:0000313" key="7">
    <source>
        <dbReference type="Proteomes" id="UP000198597"/>
    </source>
</evidence>
<organism evidence="6 7">
    <name type="scientific">Clostridium gasigenes</name>
    <dbReference type="NCBI Taxonomy" id="94869"/>
    <lineage>
        <taxon>Bacteria</taxon>
        <taxon>Bacillati</taxon>
        <taxon>Bacillota</taxon>
        <taxon>Clostridia</taxon>
        <taxon>Eubacteriales</taxon>
        <taxon>Clostridiaceae</taxon>
        <taxon>Clostridium</taxon>
    </lineage>
</organism>
<dbReference type="AlphaFoldDB" id="A0A1H0VL48"/>
<proteinExistence type="predicted"/>
<accession>A0A1H0VL48</accession>
<reference evidence="6 7" key="1">
    <citation type="submission" date="2016-10" db="EMBL/GenBank/DDBJ databases">
        <authorList>
            <person name="de Groot N.N."/>
        </authorList>
    </citation>
    <scope>NUCLEOTIDE SEQUENCE [LARGE SCALE GENOMIC DNA]</scope>
    <source>
        <strain evidence="6 7">DSM 12272</strain>
    </source>
</reference>
<dbReference type="CDD" id="cd01677">
    <property type="entry name" value="PFL2_DhaB_BssA"/>
    <property type="match status" value="1"/>
</dbReference>
<dbReference type="Pfam" id="PF02901">
    <property type="entry name" value="PFL-like"/>
    <property type="match status" value="1"/>
</dbReference>
<dbReference type="SUPFAM" id="SSF51998">
    <property type="entry name" value="PFL-like glycyl radical enzymes"/>
    <property type="match status" value="1"/>
</dbReference>
<dbReference type="InterPro" id="IPR004184">
    <property type="entry name" value="PFL_dom"/>
</dbReference>
<dbReference type="InterPro" id="IPR001150">
    <property type="entry name" value="Gly_radical"/>
</dbReference>
<dbReference type="OrthoDB" id="9803969at2"/>
<feature type="domain" description="PFL" evidence="5">
    <location>
        <begin position="18"/>
        <end position="682"/>
    </location>
</feature>
<dbReference type="STRING" id="94869.SAMN04488529_11735"/>
<feature type="modified residue" description="Glycine radical" evidence="3">
    <location>
        <position position="785"/>
    </location>
</feature>
<dbReference type="PROSITE" id="PS51554">
    <property type="entry name" value="PFL"/>
    <property type="match status" value="1"/>
</dbReference>
<evidence type="ECO:0000313" key="6">
    <source>
        <dbReference type="EMBL" id="SDP78776.1"/>
    </source>
</evidence>
<name>A0A1H0VL48_9CLOT</name>
<dbReference type="Proteomes" id="UP000198597">
    <property type="component" value="Unassembled WGS sequence"/>
</dbReference>
<dbReference type="PROSITE" id="PS51149">
    <property type="entry name" value="GLY_RADICAL_2"/>
    <property type="match status" value="1"/>
</dbReference>